<gene>
    <name evidence="2" type="ORF">Cdeb_01726</name>
</gene>
<sequence length="90" mass="9633">MKHGGKLSGGSLLQHLRTFSSGEKRPEMGHISCLRTKKADAALGPAALPEIRPPCPFRPCKGFSFSLRLAGISMTGGETLILMKDQVLQA</sequence>
<keyword evidence="3" id="KW-1185">Reference proteome</keyword>
<evidence type="ECO:0000313" key="3">
    <source>
        <dbReference type="Proteomes" id="UP000286235"/>
    </source>
</evidence>
<protein>
    <submittedName>
        <fullName evidence="2">Uncharacterized protein</fullName>
    </submittedName>
</protein>
<reference evidence="2 3" key="1">
    <citation type="submission" date="2013-12" db="EMBL/GenBank/DDBJ databases">
        <title>Genome and proteome characterization of Caldibacillus debilis GB1 derived from a cellulolytic aero-tolerant co-culture.</title>
        <authorList>
            <person name="Wushke S.T."/>
            <person name="Zhang X."/>
            <person name="Fristensky B."/>
            <person name="Wilkins J.A."/>
            <person name="Levin D.B."/>
            <person name="Sparling R."/>
        </authorList>
    </citation>
    <scope>NUCLEOTIDE SEQUENCE [LARGE SCALE GENOMIC DNA]</scope>
    <source>
        <strain evidence="2 3">GB1</strain>
    </source>
</reference>
<proteinExistence type="predicted"/>
<organism evidence="2 3">
    <name type="scientific">Caldibacillus debilis GB1</name>
    <dbReference type="NCBI Taxonomy" id="1339248"/>
    <lineage>
        <taxon>Bacteria</taxon>
        <taxon>Bacillati</taxon>
        <taxon>Bacillota</taxon>
        <taxon>Bacilli</taxon>
        <taxon>Bacillales</taxon>
        <taxon>Bacillaceae</taxon>
        <taxon>Caldibacillus</taxon>
    </lineage>
</organism>
<evidence type="ECO:0000256" key="1">
    <source>
        <dbReference type="SAM" id="MobiDB-lite"/>
    </source>
</evidence>
<accession>A0A420VCY3</accession>
<evidence type="ECO:0000313" key="2">
    <source>
        <dbReference type="EMBL" id="RKO61410.1"/>
    </source>
</evidence>
<comment type="caution">
    <text evidence="2">The sequence shown here is derived from an EMBL/GenBank/DDBJ whole genome shotgun (WGS) entry which is preliminary data.</text>
</comment>
<feature type="region of interest" description="Disordered" evidence="1">
    <location>
        <begin position="1"/>
        <end position="27"/>
    </location>
</feature>
<dbReference type="AlphaFoldDB" id="A0A420VCY3"/>
<name>A0A420VCY3_9BACI</name>
<dbReference type="Proteomes" id="UP000286235">
    <property type="component" value="Unassembled WGS sequence"/>
</dbReference>
<dbReference type="EMBL" id="AZRV01000045">
    <property type="protein sequence ID" value="RKO61410.1"/>
    <property type="molecule type" value="Genomic_DNA"/>
</dbReference>